<accession>Q6YSV7</accession>
<evidence type="ECO:0000313" key="2">
    <source>
        <dbReference type="Proteomes" id="UP000000763"/>
    </source>
</evidence>
<name>Q6YSV7_ORYSJ</name>
<gene>
    <name evidence="1" type="primary">P0680C01.2</name>
</gene>
<dbReference type="AlphaFoldDB" id="Q6YSV7"/>
<dbReference type="EMBL" id="AP006344">
    <property type="protein sequence ID" value="BAC84783.1"/>
    <property type="molecule type" value="Genomic_DNA"/>
</dbReference>
<evidence type="ECO:0000313" key="1">
    <source>
        <dbReference type="EMBL" id="BAC84783.1"/>
    </source>
</evidence>
<organism evidence="1 2">
    <name type="scientific">Oryza sativa subsp. japonica</name>
    <name type="common">Rice</name>
    <dbReference type="NCBI Taxonomy" id="39947"/>
    <lineage>
        <taxon>Eukaryota</taxon>
        <taxon>Viridiplantae</taxon>
        <taxon>Streptophyta</taxon>
        <taxon>Embryophyta</taxon>
        <taxon>Tracheophyta</taxon>
        <taxon>Spermatophyta</taxon>
        <taxon>Magnoliopsida</taxon>
        <taxon>Liliopsida</taxon>
        <taxon>Poales</taxon>
        <taxon>Poaceae</taxon>
        <taxon>BOP clade</taxon>
        <taxon>Oryzoideae</taxon>
        <taxon>Oryzeae</taxon>
        <taxon>Oryzinae</taxon>
        <taxon>Oryza</taxon>
        <taxon>Oryza sativa</taxon>
    </lineage>
</organism>
<sequence>MDGVLATCENCLLTTTKMMRNYCSRRFSSWTYGPVLGPSRGLGISSFVITV</sequence>
<reference evidence="2" key="2">
    <citation type="journal article" date="2008" name="Nucleic Acids Res.">
        <title>The rice annotation project database (RAP-DB): 2008 update.</title>
        <authorList>
            <consortium name="The rice annotation project (RAP)"/>
        </authorList>
    </citation>
    <scope>GENOME REANNOTATION</scope>
    <source>
        <strain evidence="2">cv. Nipponbare</strain>
    </source>
</reference>
<dbReference type="Proteomes" id="UP000000763">
    <property type="component" value="Chromosome 7"/>
</dbReference>
<protein>
    <submittedName>
        <fullName evidence="1">Uncharacterized protein</fullName>
    </submittedName>
</protein>
<reference evidence="2" key="1">
    <citation type="journal article" date="2005" name="Nature">
        <title>The map-based sequence of the rice genome.</title>
        <authorList>
            <consortium name="International rice genome sequencing project (IRGSP)"/>
            <person name="Matsumoto T."/>
            <person name="Wu J."/>
            <person name="Kanamori H."/>
            <person name="Katayose Y."/>
            <person name="Fujisawa M."/>
            <person name="Namiki N."/>
            <person name="Mizuno H."/>
            <person name="Yamamoto K."/>
            <person name="Antonio B.A."/>
            <person name="Baba T."/>
            <person name="Sakata K."/>
            <person name="Nagamura Y."/>
            <person name="Aoki H."/>
            <person name="Arikawa K."/>
            <person name="Arita K."/>
            <person name="Bito T."/>
            <person name="Chiden Y."/>
            <person name="Fujitsuka N."/>
            <person name="Fukunaka R."/>
            <person name="Hamada M."/>
            <person name="Harada C."/>
            <person name="Hayashi A."/>
            <person name="Hijishita S."/>
            <person name="Honda M."/>
            <person name="Hosokawa S."/>
            <person name="Ichikawa Y."/>
            <person name="Idonuma A."/>
            <person name="Iijima M."/>
            <person name="Ikeda M."/>
            <person name="Ikeno M."/>
            <person name="Ito K."/>
            <person name="Ito S."/>
            <person name="Ito T."/>
            <person name="Ito Y."/>
            <person name="Ito Y."/>
            <person name="Iwabuchi A."/>
            <person name="Kamiya K."/>
            <person name="Karasawa W."/>
            <person name="Kurita K."/>
            <person name="Katagiri S."/>
            <person name="Kikuta A."/>
            <person name="Kobayashi H."/>
            <person name="Kobayashi N."/>
            <person name="Machita K."/>
            <person name="Maehara T."/>
            <person name="Masukawa M."/>
            <person name="Mizubayashi T."/>
            <person name="Mukai Y."/>
            <person name="Nagasaki H."/>
            <person name="Nagata Y."/>
            <person name="Naito S."/>
            <person name="Nakashima M."/>
            <person name="Nakama Y."/>
            <person name="Nakamichi Y."/>
            <person name="Nakamura M."/>
            <person name="Meguro A."/>
            <person name="Negishi M."/>
            <person name="Ohta I."/>
            <person name="Ohta T."/>
            <person name="Okamoto M."/>
            <person name="Ono N."/>
            <person name="Saji S."/>
            <person name="Sakaguchi M."/>
            <person name="Sakai K."/>
            <person name="Shibata M."/>
            <person name="Shimokawa T."/>
            <person name="Song J."/>
            <person name="Takazaki Y."/>
            <person name="Terasawa K."/>
            <person name="Tsugane M."/>
            <person name="Tsuji K."/>
            <person name="Ueda S."/>
            <person name="Waki K."/>
            <person name="Yamagata H."/>
            <person name="Yamamoto M."/>
            <person name="Yamamoto S."/>
            <person name="Yamane H."/>
            <person name="Yoshiki S."/>
            <person name="Yoshihara R."/>
            <person name="Yukawa K."/>
            <person name="Zhong H."/>
            <person name="Yano M."/>
            <person name="Yuan Q."/>
            <person name="Ouyang S."/>
            <person name="Liu J."/>
            <person name="Jones K.M."/>
            <person name="Gansberger K."/>
            <person name="Moffat K."/>
            <person name="Hill J."/>
            <person name="Bera J."/>
            <person name="Fadrosh D."/>
            <person name="Jin S."/>
            <person name="Johri S."/>
            <person name="Kim M."/>
            <person name="Overton L."/>
            <person name="Reardon M."/>
            <person name="Tsitrin T."/>
            <person name="Vuong H."/>
            <person name="Weaver B."/>
            <person name="Ciecko A."/>
            <person name="Tallon L."/>
            <person name="Jackson J."/>
            <person name="Pai G."/>
            <person name="Aken S.V."/>
            <person name="Utterback T."/>
            <person name="Reidmuller S."/>
            <person name="Feldblyum T."/>
            <person name="Hsiao J."/>
            <person name="Zismann V."/>
            <person name="Iobst S."/>
            <person name="de Vazeille A.R."/>
            <person name="Buell C.R."/>
            <person name="Ying K."/>
            <person name="Li Y."/>
            <person name="Lu T."/>
            <person name="Huang Y."/>
            <person name="Zhao Q."/>
            <person name="Feng Q."/>
            <person name="Zhang L."/>
            <person name="Zhu J."/>
            <person name="Weng Q."/>
            <person name="Mu J."/>
            <person name="Lu Y."/>
            <person name="Fan D."/>
            <person name="Liu Y."/>
            <person name="Guan J."/>
            <person name="Zhang Y."/>
            <person name="Yu S."/>
            <person name="Liu X."/>
            <person name="Zhang Y."/>
            <person name="Hong G."/>
            <person name="Han B."/>
            <person name="Choisne N."/>
            <person name="Demange N."/>
            <person name="Orjeda G."/>
            <person name="Samain S."/>
            <person name="Cattolico L."/>
            <person name="Pelletier E."/>
            <person name="Couloux A."/>
            <person name="Segurens B."/>
            <person name="Wincker P."/>
            <person name="D'Hont A."/>
            <person name="Scarpelli C."/>
            <person name="Weissenbach J."/>
            <person name="Salanoubat M."/>
            <person name="Quetier F."/>
            <person name="Yu Y."/>
            <person name="Kim H.R."/>
            <person name="Rambo T."/>
            <person name="Currie J."/>
            <person name="Collura K."/>
            <person name="Luo M."/>
            <person name="Yang T."/>
            <person name="Ammiraju J.S.S."/>
            <person name="Engler F."/>
            <person name="Soderlund C."/>
            <person name="Wing R.A."/>
            <person name="Palmer L.E."/>
            <person name="de la Bastide M."/>
            <person name="Spiegel L."/>
            <person name="Nascimento L."/>
            <person name="Zutavern T."/>
            <person name="O'Shaughnessy A."/>
            <person name="Dike S."/>
            <person name="Dedhia N."/>
            <person name="Preston R."/>
            <person name="Balija V."/>
            <person name="McCombie W.R."/>
            <person name="Chow T."/>
            <person name="Chen H."/>
            <person name="Chung M."/>
            <person name="Chen C."/>
            <person name="Shaw J."/>
            <person name="Wu H."/>
            <person name="Hsiao K."/>
            <person name="Chao Y."/>
            <person name="Chu M."/>
            <person name="Cheng C."/>
            <person name="Hour A."/>
            <person name="Lee P."/>
            <person name="Lin S."/>
            <person name="Lin Y."/>
            <person name="Liou J."/>
            <person name="Liu S."/>
            <person name="Hsing Y."/>
            <person name="Raghuvanshi S."/>
            <person name="Mohanty A."/>
            <person name="Bharti A.K."/>
            <person name="Gaur A."/>
            <person name="Gupta V."/>
            <person name="Kumar D."/>
            <person name="Ravi V."/>
            <person name="Vij S."/>
            <person name="Kapur A."/>
            <person name="Khurana P."/>
            <person name="Khurana P."/>
            <person name="Khurana J.P."/>
            <person name="Tyagi A.K."/>
            <person name="Gaikwad K."/>
            <person name="Singh A."/>
            <person name="Dalal V."/>
            <person name="Srivastava S."/>
            <person name="Dixit A."/>
            <person name="Pal A.K."/>
            <person name="Ghazi I.A."/>
            <person name="Yadav M."/>
            <person name="Pandit A."/>
            <person name="Bhargava A."/>
            <person name="Sureshbabu K."/>
            <person name="Batra K."/>
            <person name="Sharma T.R."/>
            <person name="Mohapatra T."/>
            <person name="Singh N.K."/>
            <person name="Messing J."/>
            <person name="Nelson A.B."/>
            <person name="Fuks G."/>
            <person name="Kavchok S."/>
            <person name="Keizer G."/>
            <person name="Linton E."/>
            <person name="Llaca V."/>
            <person name="Song R."/>
            <person name="Tanyolac B."/>
            <person name="Young S."/>
            <person name="Ho-Il K."/>
            <person name="Hahn J.H."/>
            <person name="Sangsakoo G."/>
            <person name="Vanavichit A."/>
            <person name="de Mattos Luiz.A.T."/>
            <person name="Zimmer P.D."/>
            <person name="Malone G."/>
            <person name="Dellagostin O."/>
            <person name="de Oliveira A.C."/>
            <person name="Bevan M."/>
            <person name="Bancroft I."/>
            <person name="Minx P."/>
            <person name="Cordum H."/>
            <person name="Wilson R."/>
            <person name="Cheng Z."/>
            <person name="Jin W."/>
            <person name="Jiang J."/>
            <person name="Leong S.A."/>
            <person name="Iwama H."/>
            <person name="Gojobori T."/>
            <person name="Itoh T."/>
            <person name="Niimura Y."/>
            <person name="Fujii Y."/>
            <person name="Habara T."/>
            <person name="Sakai H."/>
            <person name="Sato Y."/>
            <person name="Wilson G."/>
            <person name="Kumar K."/>
            <person name="McCouch S."/>
            <person name="Juretic N."/>
            <person name="Hoen D."/>
            <person name="Wright S."/>
            <person name="Bruskiewich R."/>
            <person name="Bureau T."/>
            <person name="Miyao A."/>
            <person name="Hirochika H."/>
            <person name="Nishikawa T."/>
            <person name="Kadowaki K."/>
            <person name="Sugiura M."/>
            <person name="Burr B."/>
            <person name="Sasaki T."/>
        </authorList>
    </citation>
    <scope>NUCLEOTIDE SEQUENCE [LARGE SCALE GENOMIC DNA]</scope>
    <source>
        <strain evidence="2">cv. Nipponbare</strain>
    </source>
</reference>
<proteinExistence type="predicted"/>